<name>A0A2I1HHD5_9GLOM</name>
<sequence>MPNNYTRNPLTGRVIRIGGNTFNQLVMDAYDFIGGRLVRRQNVPPPLEVPRYFNIDTGRMVRYGTRTYFSLINAGYEFVEDYYLVPSHLVEVAISSSHILRENPQNAGNRLEQMAVERRGYILEEFHRARLEQINLELCRECLMPENPNELAEGLCRECHAAK</sequence>
<gene>
    <name evidence="1" type="ORF">RhiirA4_480093</name>
</gene>
<organism evidence="1 2">
    <name type="scientific">Rhizophagus irregularis</name>
    <dbReference type="NCBI Taxonomy" id="588596"/>
    <lineage>
        <taxon>Eukaryota</taxon>
        <taxon>Fungi</taxon>
        <taxon>Fungi incertae sedis</taxon>
        <taxon>Mucoromycota</taxon>
        <taxon>Glomeromycotina</taxon>
        <taxon>Glomeromycetes</taxon>
        <taxon>Glomerales</taxon>
        <taxon>Glomeraceae</taxon>
        <taxon>Rhizophagus</taxon>
    </lineage>
</organism>
<accession>A0A2I1HHD5</accession>
<protein>
    <submittedName>
        <fullName evidence="1">Uncharacterized protein</fullName>
    </submittedName>
</protein>
<dbReference type="Proteomes" id="UP000234323">
    <property type="component" value="Unassembled WGS sequence"/>
</dbReference>
<dbReference type="VEuPathDB" id="FungiDB:FUN_015465"/>
<dbReference type="OrthoDB" id="2363452at2759"/>
<reference evidence="1 2" key="1">
    <citation type="submission" date="2015-10" db="EMBL/GenBank/DDBJ databases">
        <title>Genome analyses suggest a sexual origin of heterokaryosis in a supposedly ancient asexual fungus.</title>
        <authorList>
            <person name="Ropars J."/>
            <person name="Sedzielewska K."/>
            <person name="Noel J."/>
            <person name="Charron P."/>
            <person name="Farinelli L."/>
            <person name="Marton T."/>
            <person name="Kruger M."/>
            <person name="Pelin A."/>
            <person name="Brachmann A."/>
            <person name="Corradi N."/>
        </authorList>
    </citation>
    <scope>NUCLEOTIDE SEQUENCE [LARGE SCALE GENOMIC DNA]</scope>
    <source>
        <strain evidence="1 2">A4</strain>
    </source>
</reference>
<keyword evidence="2" id="KW-1185">Reference proteome</keyword>
<evidence type="ECO:0000313" key="2">
    <source>
        <dbReference type="Proteomes" id="UP000234323"/>
    </source>
</evidence>
<dbReference type="EMBL" id="LLXI01002943">
    <property type="protein sequence ID" value="PKY58296.1"/>
    <property type="molecule type" value="Genomic_DNA"/>
</dbReference>
<comment type="caution">
    <text evidence="1">The sequence shown here is derived from an EMBL/GenBank/DDBJ whole genome shotgun (WGS) entry which is preliminary data.</text>
</comment>
<evidence type="ECO:0000313" key="1">
    <source>
        <dbReference type="EMBL" id="PKY58296.1"/>
    </source>
</evidence>
<proteinExistence type="predicted"/>
<dbReference type="AlphaFoldDB" id="A0A2I1HHD5"/>